<dbReference type="EMBL" id="NVUS01000010">
    <property type="protein sequence ID" value="PCJ00702.1"/>
    <property type="molecule type" value="Genomic_DNA"/>
</dbReference>
<dbReference type="AlphaFoldDB" id="A0A2A4Z159"/>
<dbReference type="PANTHER" id="PTHR37816:SF3">
    <property type="entry name" value="MODULATES DNA TOPOLOGY"/>
    <property type="match status" value="1"/>
</dbReference>
<reference evidence="1" key="2">
    <citation type="journal article" date="2018" name="ISME J.">
        <title>A dynamic microbial community with high functional redundancy inhabits the cold, oxic subseafloor aquifer.</title>
        <authorList>
            <person name="Tully B.J."/>
            <person name="Wheat C.G."/>
            <person name="Glazer B.T."/>
            <person name="Huber J.A."/>
        </authorList>
    </citation>
    <scope>NUCLEOTIDE SEQUENCE</scope>
    <source>
        <strain evidence="1">NORP83</strain>
    </source>
</reference>
<name>A0A2A4Z159_9PROT</name>
<dbReference type="PANTHER" id="PTHR37816">
    <property type="entry name" value="YALI0E33011P"/>
    <property type="match status" value="1"/>
</dbReference>
<dbReference type="InterPro" id="IPR052922">
    <property type="entry name" value="Cytidylate_Kinase-2"/>
</dbReference>
<comment type="caution">
    <text evidence="1">The sequence shown here is derived from an EMBL/GenBank/DDBJ whole genome shotgun (WGS) entry which is preliminary data.</text>
</comment>
<evidence type="ECO:0000313" key="1">
    <source>
        <dbReference type="EMBL" id="PCJ00702.1"/>
    </source>
</evidence>
<dbReference type="Gene3D" id="3.40.50.300">
    <property type="entry name" value="P-loop containing nucleotide triphosphate hydrolases"/>
    <property type="match status" value="1"/>
</dbReference>
<gene>
    <name evidence="1" type="ORF">COB13_08810</name>
</gene>
<reference key="1">
    <citation type="submission" date="2017-08" db="EMBL/GenBank/DDBJ databases">
        <title>A dynamic microbial community with high functional redundancy inhabits the cold, oxic subseafloor aquifer.</title>
        <authorList>
            <person name="Tully B.J."/>
            <person name="Wheat C.G."/>
            <person name="Glazer B.T."/>
            <person name="Huber J.A."/>
        </authorList>
    </citation>
    <scope>NUCLEOTIDE SEQUENCE [LARGE SCALE GENOMIC DNA]</scope>
</reference>
<dbReference type="SUPFAM" id="SSF52540">
    <property type="entry name" value="P-loop containing nucleoside triphosphate hydrolases"/>
    <property type="match status" value="1"/>
</dbReference>
<dbReference type="InterPro" id="IPR027417">
    <property type="entry name" value="P-loop_NTPase"/>
</dbReference>
<accession>A0A2A4Z159</accession>
<organism evidence="1">
    <name type="scientific">OCS116 cluster bacterium</name>
    <dbReference type="NCBI Taxonomy" id="2030921"/>
    <lineage>
        <taxon>Bacteria</taxon>
        <taxon>Pseudomonadati</taxon>
        <taxon>Pseudomonadota</taxon>
        <taxon>Alphaproteobacteria</taxon>
        <taxon>OCS116 cluster</taxon>
    </lineage>
</organism>
<protein>
    <submittedName>
        <fullName evidence="1">AAA family ATPase</fullName>
    </submittedName>
</protein>
<sequence length="167" mass="19943">MVMGCAGAGKSALARRIAEITGLRLIHMDPFYYKPNWVVREAEEVKTLALKAIEVDGWVFDGNHSETHEIRAEKSEIIIWVDIPRWRCFYNVFLRFRKFRGQTRPDMADGCEERVTWGFIKFIWNFNQRSWKIVKLLEDNKHKKQVYRFKNYAEIDAFVEKMRQTYG</sequence>
<proteinExistence type="predicted"/>